<feature type="transmembrane region" description="Helical" evidence="9">
    <location>
        <begin position="458"/>
        <end position="480"/>
    </location>
</feature>
<dbReference type="RefSeq" id="WP_345645922.1">
    <property type="nucleotide sequence ID" value="NZ_BAABEP010000015.1"/>
</dbReference>
<feature type="transmembrane region" description="Helical" evidence="9">
    <location>
        <begin position="189"/>
        <end position="209"/>
    </location>
</feature>
<sequence length="510" mass="52955">MTASTTNDHVGTSGTATANEQVGTIETRGIEPVPDAERHGHASQMFWTWFAANISILGLPLGATLVAFRGLNIWQAVLVAAIGSFGSFALVGVLSLAGKKGGAPALTLSRAVFGQRGNAGPTLISWLSRVGWETITTTTAAYALLALVRWIFGWHQNTVLTLVCLLVFIGCTLLISGLGHATIMWINKWATVVFGVLNLIVMGFLVATVDWDKVLHVHAGPVSGVVAGVGFIAAGTGIGWANAGADYARYLPRKLPGGRLVTASAFGAGIPLVLLISLGSLLSAGDTTLASASDPVAAINGMLPSWMAVPYLIAAFGGLLMSNHLSTYSAGLTMLTLGLRVRRHLAVTVDVVLMFLGGVYFMLIAKDFYGPFSTFLTLLAVPISAWVGVILVDSARGRGYDPAGLMDTTRTSRYWYTGGLHLPAVLAWAVAIVTGLLFTEASTSADDVWFAGPWAHTWLGVNGLGWAVSMAVGALLYGALGRRPAVLPGQDAGAGSAAGAPPAGAEGTGR</sequence>
<feature type="transmembrane region" description="Helical" evidence="9">
    <location>
        <begin position="221"/>
        <end position="240"/>
    </location>
</feature>
<dbReference type="PIRSF" id="PIRSF002744">
    <property type="entry name" value="Pur-cyt_permease"/>
    <property type="match status" value="1"/>
</dbReference>
<dbReference type="Proteomes" id="UP001499884">
    <property type="component" value="Unassembled WGS sequence"/>
</dbReference>
<keyword evidence="6 7" id="KW-0472">Membrane</keyword>
<evidence type="ECO:0000256" key="9">
    <source>
        <dbReference type="SAM" id="Phobius"/>
    </source>
</evidence>
<evidence type="ECO:0000256" key="8">
    <source>
        <dbReference type="SAM" id="MobiDB-lite"/>
    </source>
</evidence>
<evidence type="ECO:0000313" key="10">
    <source>
        <dbReference type="EMBL" id="GAA3727889.1"/>
    </source>
</evidence>
<dbReference type="InterPro" id="IPR026030">
    <property type="entry name" value="Pur-cyt_permease_Fcy2/21/22"/>
</dbReference>
<dbReference type="PANTHER" id="PTHR31806:SF1">
    <property type="entry name" value="PURINE-CYTOSINE PERMEASE FCY2-RELATED"/>
    <property type="match status" value="1"/>
</dbReference>
<evidence type="ECO:0000256" key="3">
    <source>
        <dbReference type="ARBA" id="ARBA00022448"/>
    </source>
</evidence>
<evidence type="ECO:0000256" key="5">
    <source>
        <dbReference type="ARBA" id="ARBA00022989"/>
    </source>
</evidence>
<evidence type="ECO:0000256" key="1">
    <source>
        <dbReference type="ARBA" id="ARBA00004141"/>
    </source>
</evidence>
<protein>
    <submittedName>
        <fullName evidence="10">Cytosine permease</fullName>
    </submittedName>
</protein>
<keyword evidence="3 7" id="KW-0813">Transport</keyword>
<feature type="compositionally biased region" description="Polar residues" evidence="8">
    <location>
        <begin position="1"/>
        <end position="24"/>
    </location>
</feature>
<feature type="transmembrane region" description="Helical" evidence="9">
    <location>
        <begin position="260"/>
        <end position="283"/>
    </location>
</feature>
<keyword evidence="4 9" id="KW-0812">Transmembrane</keyword>
<dbReference type="PANTHER" id="PTHR31806">
    <property type="entry name" value="PURINE-CYTOSINE PERMEASE FCY2-RELATED"/>
    <property type="match status" value="1"/>
</dbReference>
<dbReference type="Pfam" id="PF02133">
    <property type="entry name" value="Transp_cyt_pur"/>
    <property type="match status" value="1"/>
</dbReference>
<feature type="transmembrane region" description="Helical" evidence="9">
    <location>
        <begin position="303"/>
        <end position="325"/>
    </location>
</feature>
<evidence type="ECO:0000256" key="7">
    <source>
        <dbReference type="PIRNR" id="PIRNR002744"/>
    </source>
</evidence>
<feature type="transmembrane region" description="Helical" evidence="9">
    <location>
        <begin position="371"/>
        <end position="393"/>
    </location>
</feature>
<keyword evidence="5 9" id="KW-1133">Transmembrane helix</keyword>
<feature type="transmembrane region" description="Helical" evidence="9">
    <location>
        <begin position="414"/>
        <end position="438"/>
    </location>
</feature>
<accession>A0ABP7EYJ3</accession>
<comment type="similarity">
    <text evidence="2 7">Belongs to the purine-cytosine permease (2.A.39) family.</text>
</comment>
<comment type="caution">
    <text evidence="10">The sequence shown here is derived from an EMBL/GenBank/DDBJ whole genome shotgun (WGS) entry which is preliminary data.</text>
</comment>
<dbReference type="EMBL" id="BAABEP010000015">
    <property type="protein sequence ID" value="GAA3727889.1"/>
    <property type="molecule type" value="Genomic_DNA"/>
</dbReference>
<feature type="transmembrane region" description="Helical" evidence="9">
    <location>
        <begin position="158"/>
        <end position="177"/>
    </location>
</feature>
<feature type="transmembrane region" description="Helical" evidence="9">
    <location>
        <begin position="73"/>
        <end position="97"/>
    </location>
</feature>
<name>A0ABP7EYJ3_9ACTN</name>
<evidence type="ECO:0000256" key="4">
    <source>
        <dbReference type="ARBA" id="ARBA00022692"/>
    </source>
</evidence>
<evidence type="ECO:0000313" key="11">
    <source>
        <dbReference type="Proteomes" id="UP001499884"/>
    </source>
</evidence>
<feature type="transmembrane region" description="Helical" evidence="9">
    <location>
        <begin position="130"/>
        <end position="152"/>
    </location>
</feature>
<organism evidence="10 11">
    <name type="scientific">Streptomyces tremellae</name>
    <dbReference type="NCBI Taxonomy" id="1124239"/>
    <lineage>
        <taxon>Bacteria</taxon>
        <taxon>Bacillati</taxon>
        <taxon>Actinomycetota</taxon>
        <taxon>Actinomycetes</taxon>
        <taxon>Kitasatosporales</taxon>
        <taxon>Streptomycetaceae</taxon>
        <taxon>Streptomyces</taxon>
    </lineage>
</organism>
<proteinExistence type="inferred from homology"/>
<comment type="subcellular location">
    <subcellularLocation>
        <location evidence="1">Membrane</location>
        <topology evidence="1">Multi-pass membrane protein</topology>
    </subcellularLocation>
</comment>
<gene>
    <name evidence="10" type="ORF">GCM10023082_27240</name>
</gene>
<feature type="region of interest" description="Disordered" evidence="8">
    <location>
        <begin position="491"/>
        <end position="510"/>
    </location>
</feature>
<keyword evidence="11" id="KW-1185">Reference proteome</keyword>
<evidence type="ECO:0000256" key="6">
    <source>
        <dbReference type="ARBA" id="ARBA00023136"/>
    </source>
</evidence>
<evidence type="ECO:0000256" key="2">
    <source>
        <dbReference type="ARBA" id="ARBA00008974"/>
    </source>
</evidence>
<dbReference type="Gene3D" id="1.10.4160.10">
    <property type="entry name" value="Hydantoin permease"/>
    <property type="match status" value="1"/>
</dbReference>
<reference evidence="11" key="1">
    <citation type="journal article" date="2019" name="Int. J. Syst. Evol. Microbiol.">
        <title>The Global Catalogue of Microorganisms (GCM) 10K type strain sequencing project: providing services to taxonomists for standard genome sequencing and annotation.</title>
        <authorList>
            <consortium name="The Broad Institute Genomics Platform"/>
            <consortium name="The Broad Institute Genome Sequencing Center for Infectious Disease"/>
            <person name="Wu L."/>
            <person name="Ma J."/>
        </authorList>
    </citation>
    <scope>NUCLEOTIDE SEQUENCE [LARGE SCALE GENOMIC DNA]</scope>
    <source>
        <strain evidence="11">JCM 30846</strain>
    </source>
</reference>
<feature type="region of interest" description="Disordered" evidence="8">
    <location>
        <begin position="1"/>
        <end position="25"/>
    </location>
</feature>
<feature type="transmembrane region" description="Helical" evidence="9">
    <location>
        <begin position="345"/>
        <end position="365"/>
    </location>
</feature>
<feature type="transmembrane region" description="Helical" evidence="9">
    <location>
        <begin position="46"/>
        <end position="67"/>
    </location>
</feature>
<dbReference type="InterPro" id="IPR001248">
    <property type="entry name" value="Pur-cyt_permease"/>
</dbReference>